<gene>
    <name evidence="1" type="ORF">PRVXH_000647</name>
</gene>
<organism evidence="1">
    <name type="scientific">Proteinivorax hydrogeniformans</name>
    <dbReference type="NCBI Taxonomy" id="1826727"/>
    <lineage>
        <taxon>Bacteria</taxon>
        <taxon>Bacillati</taxon>
        <taxon>Bacillota</taxon>
        <taxon>Clostridia</taxon>
        <taxon>Eubacteriales</taxon>
        <taxon>Proteinivoracaceae</taxon>
        <taxon>Proteinivorax</taxon>
    </lineage>
</organism>
<accession>A0AAU8HVB0</accession>
<dbReference type="EMBL" id="CP159485">
    <property type="protein sequence ID" value="XCI29329.1"/>
    <property type="molecule type" value="Genomic_DNA"/>
</dbReference>
<dbReference type="RefSeq" id="WP_353893877.1">
    <property type="nucleotide sequence ID" value="NZ_CP159485.1"/>
</dbReference>
<reference evidence="1" key="1">
    <citation type="journal article" date="2018" name="Antonie Van Leeuwenhoek">
        <title>Proteinivorax hydrogeniformans sp. nov., an anaerobic, haloalkaliphilic bacterium fermenting proteinaceous compounds with high hydrogen production.</title>
        <authorList>
            <person name="Boltyanskaya Y."/>
            <person name="Detkova E."/>
            <person name="Pimenov N."/>
            <person name="Kevbrin V."/>
        </authorList>
    </citation>
    <scope>NUCLEOTIDE SEQUENCE</scope>
    <source>
        <strain evidence="1">Z-710</strain>
    </source>
</reference>
<evidence type="ECO:0000313" key="1">
    <source>
        <dbReference type="EMBL" id="XCI29329.1"/>
    </source>
</evidence>
<protein>
    <submittedName>
        <fullName evidence="1">Stage III sporulation protein AH</fullName>
    </submittedName>
</protein>
<sequence>MVHIVVIEIKNPTGLVYKELLKVSFKVCDTFLLVVRKGMSKNPSINIVLEELKPFHIKIKDQSRWPGTTVYSEEPAATVYYYRTESDALDILTQSSDSLYKWLQPYLPEDLSFLKEGKEWLINTSHEKDCVIITNDKEDIDKVLKIKGLQHSLRIIK</sequence>
<reference evidence="1" key="2">
    <citation type="submission" date="2024-06" db="EMBL/GenBank/DDBJ databases">
        <authorList>
            <person name="Petrova K.O."/>
            <person name="Toshchakov S.V."/>
            <person name="Boltjanskaja Y.V."/>
            <person name="Kevbrin V.V."/>
        </authorList>
    </citation>
    <scope>NUCLEOTIDE SEQUENCE</scope>
    <source>
        <strain evidence="1">Z-710</strain>
    </source>
</reference>
<dbReference type="AlphaFoldDB" id="A0AAU8HVB0"/>
<name>A0AAU8HVB0_9FIRM</name>
<proteinExistence type="predicted"/>